<dbReference type="InterPro" id="IPR036291">
    <property type="entry name" value="NAD(P)-bd_dom_sf"/>
</dbReference>
<evidence type="ECO:0000256" key="2">
    <source>
        <dbReference type="ARBA" id="ARBA00023002"/>
    </source>
</evidence>
<dbReference type="Gene3D" id="3.30.360.10">
    <property type="entry name" value="Dihydrodipicolinate Reductase, domain 2"/>
    <property type="match status" value="1"/>
</dbReference>
<keyword evidence="6" id="KW-1185">Reference proteome</keyword>
<dbReference type="PANTHER" id="PTHR22604:SF105">
    <property type="entry name" value="TRANS-1,2-DIHYDROBENZENE-1,2-DIOL DEHYDROGENASE"/>
    <property type="match status" value="1"/>
</dbReference>
<evidence type="ECO:0000256" key="1">
    <source>
        <dbReference type="ARBA" id="ARBA00010928"/>
    </source>
</evidence>
<evidence type="ECO:0000313" key="6">
    <source>
        <dbReference type="Proteomes" id="UP000198825"/>
    </source>
</evidence>
<comment type="similarity">
    <text evidence="1">Belongs to the Gfo/Idh/MocA family.</text>
</comment>
<dbReference type="EMBL" id="LT629799">
    <property type="protein sequence ID" value="SDU98889.1"/>
    <property type="molecule type" value="Genomic_DNA"/>
</dbReference>
<dbReference type="InterPro" id="IPR000683">
    <property type="entry name" value="Gfo/Idh/MocA-like_OxRdtase_N"/>
</dbReference>
<evidence type="ECO:0000259" key="3">
    <source>
        <dbReference type="Pfam" id="PF01408"/>
    </source>
</evidence>
<gene>
    <name evidence="5" type="ORF">SAMN04488544_3071</name>
</gene>
<dbReference type="OrthoDB" id="9815825at2"/>
<feature type="domain" description="GFO/IDH/MocA-like oxidoreductase" evidence="4">
    <location>
        <begin position="152"/>
        <end position="264"/>
    </location>
</feature>
<proteinExistence type="inferred from homology"/>
<dbReference type="SUPFAM" id="SSF55347">
    <property type="entry name" value="Glyceraldehyde-3-phosphate dehydrogenase-like, C-terminal domain"/>
    <property type="match status" value="1"/>
</dbReference>
<sequence length="345" mass="36446">MSPTAATSLPASRVPDPREAPALRWGVVGTGWIAERFVAALQRLTVQEVVAVGSRSEASAREFAGRFGLTHAHGSYESLVADPDVDVVYVATPHNRHRPHALLALEAGKHVLVEKPIALNAAEAREIADAAAARGLFCAEALWSLFTPKFDVVRQVLDSGLLGDISSVVADNGEWFAPDHRIQRHDLAGGPLLDLGTYPLALTHWVLGSSTDVLARGTDAPSGVNGQVGALLGFEGGARAVVHTSILANTPVALTIAGSEGSLEVPGVFYRPGPFSVVLTDGTRLDYDETAIAYDALAHQAAEVARRVLAGDTETPVRPLADSIATMALIDAVRAQIGQVWDEER</sequence>
<dbReference type="PANTHER" id="PTHR22604">
    <property type="entry name" value="OXIDOREDUCTASES"/>
    <property type="match status" value="1"/>
</dbReference>
<dbReference type="GO" id="GO:0000166">
    <property type="term" value="F:nucleotide binding"/>
    <property type="evidence" value="ECO:0007669"/>
    <property type="project" value="InterPro"/>
</dbReference>
<dbReference type="GO" id="GO:0016491">
    <property type="term" value="F:oxidoreductase activity"/>
    <property type="evidence" value="ECO:0007669"/>
    <property type="project" value="UniProtKB-KW"/>
</dbReference>
<dbReference type="InterPro" id="IPR055170">
    <property type="entry name" value="GFO_IDH_MocA-like_dom"/>
</dbReference>
<dbReference type="Pfam" id="PF22725">
    <property type="entry name" value="GFO_IDH_MocA_C3"/>
    <property type="match status" value="1"/>
</dbReference>
<accession>A0A1H2N066</accession>
<dbReference type="Proteomes" id="UP000198825">
    <property type="component" value="Chromosome I"/>
</dbReference>
<reference evidence="6" key="1">
    <citation type="submission" date="2016-10" db="EMBL/GenBank/DDBJ databases">
        <authorList>
            <person name="Varghese N."/>
            <person name="Submissions S."/>
        </authorList>
    </citation>
    <scope>NUCLEOTIDE SEQUENCE [LARGE SCALE GENOMIC DNA]</scope>
    <source>
        <strain evidence="6">DSM 21743</strain>
    </source>
</reference>
<protein>
    <submittedName>
        <fullName evidence="5">Predicted dehydrogenase</fullName>
    </submittedName>
</protein>
<dbReference type="Gene3D" id="3.40.50.720">
    <property type="entry name" value="NAD(P)-binding Rossmann-like Domain"/>
    <property type="match status" value="1"/>
</dbReference>
<feature type="domain" description="Gfo/Idh/MocA-like oxidoreductase N-terminal" evidence="3">
    <location>
        <begin position="23"/>
        <end position="138"/>
    </location>
</feature>
<keyword evidence="2" id="KW-0560">Oxidoreductase</keyword>
<dbReference type="SUPFAM" id="SSF51735">
    <property type="entry name" value="NAD(P)-binding Rossmann-fold domains"/>
    <property type="match status" value="1"/>
</dbReference>
<organism evidence="5 6">
    <name type="scientific">Microlunatus sagamiharensis</name>
    <dbReference type="NCBI Taxonomy" id="546874"/>
    <lineage>
        <taxon>Bacteria</taxon>
        <taxon>Bacillati</taxon>
        <taxon>Actinomycetota</taxon>
        <taxon>Actinomycetes</taxon>
        <taxon>Propionibacteriales</taxon>
        <taxon>Propionibacteriaceae</taxon>
        <taxon>Microlunatus</taxon>
    </lineage>
</organism>
<dbReference type="InterPro" id="IPR050984">
    <property type="entry name" value="Gfo/Idh/MocA_domain"/>
</dbReference>
<dbReference type="Pfam" id="PF01408">
    <property type="entry name" value="GFO_IDH_MocA"/>
    <property type="match status" value="1"/>
</dbReference>
<evidence type="ECO:0000313" key="5">
    <source>
        <dbReference type="EMBL" id="SDU98889.1"/>
    </source>
</evidence>
<dbReference type="RefSeq" id="WP_091076045.1">
    <property type="nucleotide sequence ID" value="NZ_LT629799.1"/>
</dbReference>
<name>A0A1H2N066_9ACTN</name>
<dbReference type="STRING" id="546874.SAMN04488544_3071"/>
<dbReference type="AlphaFoldDB" id="A0A1H2N066"/>
<evidence type="ECO:0000259" key="4">
    <source>
        <dbReference type="Pfam" id="PF22725"/>
    </source>
</evidence>